<organism evidence="2 3">
    <name type="scientific">Sulfurimonas autotrophica (strain ATCC BAA-671 / DSM 16294 / JCM 11897 / OK10)</name>
    <dbReference type="NCBI Taxonomy" id="563040"/>
    <lineage>
        <taxon>Bacteria</taxon>
        <taxon>Pseudomonadati</taxon>
        <taxon>Campylobacterota</taxon>
        <taxon>Epsilonproteobacteria</taxon>
        <taxon>Campylobacterales</taxon>
        <taxon>Sulfurimonadaceae</taxon>
        <taxon>Sulfurimonas</taxon>
    </lineage>
</organism>
<dbReference type="EMBL" id="CP002205">
    <property type="protein sequence ID" value="ADN08236.1"/>
    <property type="molecule type" value="Genomic_DNA"/>
</dbReference>
<keyword evidence="1" id="KW-1133">Transmembrane helix</keyword>
<keyword evidence="1" id="KW-0812">Transmembrane</keyword>
<evidence type="ECO:0000256" key="1">
    <source>
        <dbReference type="SAM" id="Phobius"/>
    </source>
</evidence>
<keyword evidence="1" id="KW-0472">Membrane</keyword>
<feature type="transmembrane region" description="Helical" evidence="1">
    <location>
        <begin position="7"/>
        <end position="26"/>
    </location>
</feature>
<dbReference type="Proteomes" id="UP000007803">
    <property type="component" value="Chromosome"/>
</dbReference>
<sequence>MKKFLKIYIVYVVLLLSILYILPPNIGTQFKKFEQWLLIILQKPETLQYTVNFSILIIAIAIITNLYIKIKEHKNEK</sequence>
<dbReference type="STRING" id="563040.Saut_0187"/>
<dbReference type="HOGENOM" id="CLU_2636717_0_0_7"/>
<reference evidence="3" key="1">
    <citation type="journal article" date="2010" name="Stand. Genomic Sci.">
        <title>Complete genome sequence of Sulfurimonas autotrophica type strain (OK10).</title>
        <authorList>
            <person name="Sikorski J."/>
            <person name="Munk C."/>
            <person name="Lapidus A."/>
            <person name="Djao O."/>
            <person name="Lucas S."/>
            <person name="Glavina Del Rio T."/>
            <person name="Nolan M."/>
            <person name="Tice H."/>
            <person name="Han C."/>
            <person name="Cheng J."/>
            <person name="Tapia R."/>
            <person name="Goodwin L."/>
            <person name="Pitluck S."/>
            <person name="Liolios K."/>
            <person name="Ivanova N."/>
            <person name="Mavromatis K."/>
            <person name="Mikhailova N."/>
            <person name="Pati A."/>
            <person name="Sims D."/>
            <person name="Meincke L."/>
            <person name="Brettin T."/>
            <person name="Detter J."/>
            <person name="Chen A."/>
            <person name="Palaniappan K."/>
            <person name="Land M."/>
            <person name="Hauser L."/>
            <person name="Chang Y."/>
            <person name="Jeffries C."/>
            <person name="Rohde M."/>
            <person name="Lang E."/>
            <person name="Spring S."/>
            <person name="Goker M."/>
            <person name="Woyke T."/>
            <person name="Bristow J."/>
            <person name="Eisen J."/>
            <person name="Markowitz V."/>
            <person name="Hugenholtz P."/>
            <person name="Kyrpides N."/>
            <person name="Klenk H."/>
        </authorList>
    </citation>
    <scope>NUCLEOTIDE SEQUENCE [LARGE SCALE GENOMIC DNA]</scope>
    <source>
        <strain evidence="3">ATCC BAA-671 / DSM 16294 / JCM 11897 / OK10</strain>
    </source>
</reference>
<gene>
    <name evidence="2" type="ordered locus">Saut_0187</name>
</gene>
<dbReference type="KEGG" id="sua:Saut_0187"/>
<proteinExistence type="predicted"/>
<feature type="transmembrane region" description="Helical" evidence="1">
    <location>
        <begin position="46"/>
        <end position="68"/>
    </location>
</feature>
<evidence type="ECO:0000313" key="3">
    <source>
        <dbReference type="Proteomes" id="UP000007803"/>
    </source>
</evidence>
<accession>E0UTK5</accession>
<dbReference type="AlphaFoldDB" id="E0UTK5"/>
<protein>
    <submittedName>
        <fullName evidence="2">Uncharacterized protein</fullName>
    </submittedName>
</protein>
<evidence type="ECO:0000313" key="2">
    <source>
        <dbReference type="EMBL" id="ADN08236.1"/>
    </source>
</evidence>
<dbReference type="RefSeq" id="WP_013325992.1">
    <property type="nucleotide sequence ID" value="NC_014506.1"/>
</dbReference>
<name>E0UTK5_SULAO</name>
<keyword evidence="3" id="KW-1185">Reference proteome</keyword>